<name>A9DZU4_9FLAO</name>
<evidence type="ECO:0000313" key="2">
    <source>
        <dbReference type="EMBL" id="EDP95763.1"/>
    </source>
</evidence>
<dbReference type="AlphaFoldDB" id="A9DZU4"/>
<evidence type="ECO:0000256" key="1">
    <source>
        <dbReference type="SAM" id="MobiDB-lite"/>
    </source>
</evidence>
<comment type="caution">
    <text evidence="2">The sequence shown here is derived from an EMBL/GenBank/DDBJ whole genome shotgun (WGS) entry which is preliminary data.</text>
</comment>
<organism evidence="2 3">
    <name type="scientific">Kordia algicida OT-1</name>
    <dbReference type="NCBI Taxonomy" id="391587"/>
    <lineage>
        <taxon>Bacteria</taxon>
        <taxon>Pseudomonadati</taxon>
        <taxon>Bacteroidota</taxon>
        <taxon>Flavobacteriia</taxon>
        <taxon>Flavobacteriales</taxon>
        <taxon>Flavobacteriaceae</taxon>
        <taxon>Kordia</taxon>
    </lineage>
</organism>
<keyword evidence="3" id="KW-1185">Reference proteome</keyword>
<protein>
    <submittedName>
        <fullName evidence="2">Uncharacterized protein</fullName>
    </submittedName>
</protein>
<dbReference type="RefSeq" id="WP_007093598.1">
    <property type="nucleotide sequence ID" value="NZ_CP142125.1"/>
</dbReference>
<dbReference type="OrthoDB" id="1452237at2"/>
<sequence>MKTQRKILALKKIQVAKINSFLIIGKGNQTGVDCLAEESRTPKEGKTQSTSNDLDHCPTGS</sequence>
<dbReference type="EMBL" id="ABIB01000006">
    <property type="protein sequence ID" value="EDP95763.1"/>
    <property type="molecule type" value="Genomic_DNA"/>
</dbReference>
<reference evidence="2 3" key="1">
    <citation type="journal article" date="2011" name="J. Bacteriol.">
        <title>Genome sequence of the algicidal bacterium Kordia algicida OT-1.</title>
        <authorList>
            <person name="Lee H.S."/>
            <person name="Kang S.G."/>
            <person name="Kwon K.K."/>
            <person name="Lee J.H."/>
            <person name="Kim S.J."/>
        </authorList>
    </citation>
    <scope>NUCLEOTIDE SEQUENCE [LARGE SCALE GENOMIC DNA]</scope>
    <source>
        <strain evidence="2 3">OT-1</strain>
    </source>
</reference>
<feature type="compositionally biased region" description="Basic and acidic residues" evidence="1">
    <location>
        <begin position="37"/>
        <end position="46"/>
    </location>
</feature>
<dbReference type="Proteomes" id="UP000002945">
    <property type="component" value="Unassembled WGS sequence"/>
</dbReference>
<evidence type="ECO:0000313" key="3">
    <source>
        <dbReference type="Proteomes" id="UP000002945"/>
    </source>
</evidence>
<proteinExistence type="predicted"/>
<dbReference type="HOGENOM" id="CLU_2916582_0_0_10"/>
<accession>A9DZU4</accession>
<gene>
    <name evidence="2" type="ORF">KAOT1_05147</name>
</gene>
<feature type="region of interest" description="Disordered" evidence="1">
    <location>
        <begin position="37"/>
        <end position="61"/>
    </location>
</feature>